<keyword evidence="8" id="KW-1185">Reference proteome</keyword>
<dbReference type="SUPFAM" id="SSF52743">
    <property type="entry name" value="Subtilisin-like"/>
    <property type="match status" value="1"/>
</dbReference>
<dbReference type="InterPro" id="IPR015500">
    <property type="entry name" value="Peptidase_S8_subtilisin-rel"/>
</dbReference>
<dbReference type="PROSITE" id="PS00138">
    <property type="entry name" value="SUBTILASE_SER"/>
    <property type="match status" value="1"/>
</dbReference>
<gene>
    <name evidence="7" type="ORF">H4W80_009825</name>
</gene>
<dbReference type="Pfam" id="PF00082">
    <property type="entry name" value="Peptidase_S8"/>
    <property type="match status" value="1"/>
</dbReference>
<evidence type="ECO:0000256" key="1">
    <source>
        <dbReference type="ARBA" id="ARBA00011073"/>
    </source>
</evidence>
<dbReference type="InterPro" id="IPR023828">
    <property type="entry name" value="Peptidase_S8_Ser-AS"/>
</dbReference>
<evidence type="ECO:0000256" key="3">
    <source>
        <dbReference type="ARBA" id="ARBA00022801"/>
    </source>
</evidence>
<dbReference type="GO" id="GO:0006508">
    <property type="term" value="P:proteolysis"/>
    <property type="evidence" value="ECO:0007669"/>
    <property type="project" value="UniProtKB-KW"/>
</dbReference>
<dbReference type="InterPro" id="IPR000209">
    <property type="entry name" value="Peptidase_S8/S53_dom"/>
</dbReference>
<comment type="caution">
    <text evidence="7">The sequence shown here is derived from an EMBL/GenBank/DDBJ whole genome shotgun (WGS) entry which is preliminary data.</text>
</comment>
<keyword evidence="4 5" id="KW-0720">Serine protease</keyword>
<dbReference type="EMBL" id="JADBEK010000001">
    <property type="protein sequence ID" value="MBE1591567.1"/>
    <property type="molecule type" value="Genomic_DNA"/>
</dbReference>
<dbReference type="PANTHER" id="PTHR43806:SF11">
    <property type="entry name" value="CEREVISIN-RELATED"/>
    <property type="match status" value="1"/>
</dbReference>
<dbReference type="Proteomes" id="UP000633509">
    <property type="component" value="Unassembled WGS sequence"/>
</dbReference>
<keyword evidence="2 5" id="KW-0645">Protease</keyword>
<feature type="active site" description="Charge relay system" evidence="5">
    <location>
        <position position="365"/>
    </location>
</feature>
<evidence type="ECO:0000259" key="6">
    <source>
        <dbReference type="Pfam" id="PF00082"/>
    </source>
</evidence>
<dbReference type="PROSITE" id="PS51892">
    <property type="entry name" value="SUBTILASE"/>
    <property type="match status" value="1"/>
</dbReference>
<feature type="active site" description="Charge relay system" evidence="5">
    <location>
        <position position="203"/>
    </location>
</feature>
<evidence type="ECO:0000256" key="2">
    <source>
        <dbReference type="ARBA" id="ARBA00022670"/>
    </source>
</evidence>
<dbReference type="InterPro" id="IPR050131">
    <property type="entry name" value="Peptidase_S8_subtilisin-like"/>
</dbReference>
<protein>
    <submittedName>
        <fullName evidence="7">Subtilisin family serine protease</fullName>
    </submittedName>
</protein>
<organism evidence="7 8">
    <name type="scientific">Nonomuraea angiospora</name>
    <dbReference type="NCBI Taxonomy" id="46172"/>
    <lineage>
        <taxon>Bacteria</taxon>
        <taxon>Bacillati</taxon>
        <taxon>Actinomycetota</taxon>
        <taxon>Actinomycetes</taxon>
        <taxon>Streptosporangiales</taxon>
        <taxon>Streptosporangiaceae</taxon>
        <taxon>Nonomuraea</taxon>
    </lineage>
</organism>
<evidence type="ECO:0000256" key="4">
    <source>
        <dbReference type="ARBA" id="ARBA00022825"/>
    </source>
</evidence>
<proteinExistence type="inferred from homology"/>
<dbReference type="PROSITE" id="PS00137">
    <property type="entry name" value="SUBTILASE_HIS"/>
    <property type="match status" value="1"/>
</dbReference>
<keyword evidence="3 5" id="KW-0378">Hydrolase</keyword>
<accession>A0ABR9MGC1</accession>
<reference evidence="7 8" key="1">
    <citation type="submission" date="2020-10" db="EMBL/GenBank/DDBJ databases">
        <title>Sequencing the genomes of 1000 actinobacteria strains.</title>
        <authorList>
            <person name="Klenk H.-P."/>
        </authorList>
    </citation>
    <scope>NUCLEOTIDE SEQUENCE [LARGE SCALE GENOMIC DNA]</scope>
    <source>
        <strain evidence="7 8">DSM 43173</strain>
    </source>
</reference>
<name>A0ABR9MGC1_9ACTN</name>
<evidence type="ECO:0000256" key="5">
    <source>
        <dbReference type="PROSITE-ProRule" id="PRU01240"/>
    </source>
</evidence>
<dbReference type="InterPro" id="IPR022398">
    <property type="entry name" value="Peptidase_S8_His-AS"/>
</dbReference>
<evidence type="ECO:0000313" key="7">
    <source>
        <dbReference type="EMBL" id="MBE1591567.1"/>
    </source>
</evidence>
<comment type="similarity">
    <text evidence="1 5">Belongs to the peptidase S8 family.</text>
</comment>
<dbReference type="GO" id="GO:0008233">
    <property type="term" value="F:peptidase activity"/>
    <property type="evidence" value="ECO:0007669"/>
    <property type="project" value="UniProtKB-KW"/>
</dbReference>
<dbReference type="RefSeq" id="WP_192791256.1">
    <property type="nucleotide sequence ID" value="NZ_JADBEK010000001.1"/>
</dbReference>
<dbReference type="InterPro" id="IPR036852">
    <property type="entry name" value="Peptidase_S8/S53_dom_sf"/>
</dbReference>
<sequence length="1014" mass="106125">MNGITLITGDRVVVAGQGHRVEPGPGRQVGFSSQVRGGHLYVIPSDAAPLLAQGVLDRRLFDVTQLLAWRYGDADTPDIPVIEQGITTSLGSSQVRKLSSLGMSAARVSKANAAQTWRTLTGARALVAGRTKLWLDGRRPFLLDDSVKQIGAPQAWEQGLTGKGVTVAVLDTGYDPEHPDLKDAVMQERNFSDEPDMRDNVGHGTHVASIVAGRGEKYRGVAPEASLAIGKVGGPEGPTDSAALAGMEWAAVEVKAKIVNMSFGNSDLPELDPLEQAVNTLSERTGTLFVAGAGNGGPLPSLISPASADAALAVGAVDKQDQLANFSSPGPRLNDHAIKPELTAPGKDITAAAPGGGYQEMSGTSMSTPHVAGAAAILAQRHPDWTGARLKAALIGSAAPAQRATLYQQGAGMVDLVRGLRQQVVAEQGSLWAVFPYNGPGERSATKTITYANTGDSPVTLDLSHDSQVLKLSAEHVTVPAAGKASVTLTIDAGGKAPGDYPGTVTARSGDTVIRTLAGAYVEPESYDVTITVLDAQGRPADPRESQVYNARTGAVHLPVFRDGVATVRLPEGDWNVFTEVGLPKLASAVADVPVTIDGGDRQLTVDMRQSKPVTFTLDDPGAENQPGSGFGLSHGQWNFGMTWSGSRVTALHVVPSRQPGLTYTAETTWVNEDVSPGPVVYSLVDRRTGGIPDDPTYHARQQDLAKVTATYRASGVAATGTPHAGARIFDVPGASMIWTVRDIALPATVIHYRTPGLTYESGLKVGDSVIVDGGRQAKPGQTGEVWNAAVTGPSFLLPGGGRTGDSLLFSGVGLFADGGEGRSGSDGAATGSAALARDGHVLATADLTGCSVYESHKCRLHADLPAERGTYSLTASMRRQVPYSALSTGVESVWTFRSGTTTEERPLPLMAVRYRPEGLDDFNRARPGSTTRVPVWVERNPGSTKAEVASIRLELSADDGATWRGVPVTRTGSGWTATPANPRTAGFVSLRAVVTDTAGNRVTQTITRAYAVS</sequence>
<feature type="active site" description="Charge relay system" evidence="5">
    <location>
        <position position="171"/>
    </location>
</feature>
<evidence type="ECO:0000313" key="8">
    <source>
        <dbReference type="Proteomes" id="UP000633509"/>
    </source>
</evidence>
<dbReference type="PRINTS" id="PR00723">
    <property type="entry name" value="SUBTILISIN"/>
</dbReference>
<feature type="domain" description="Peptidase S8/S53" evidence="6">
    <location>
        <begin position="162"/>
        <end position="412"/>
    </location>
</feature>
<dbReference type="Gene3D" id="3.40.50.200">
    <property type="entry name" value="Peptidase S8/S53 domain"/>
    <property type="match status" value="1"/>
</dbReference>
<dbReference type="PANTHER" id="PTHR43806">
    <property type="entry name" value="PEPTIDASE S8"/>
    <property type="match status" value="1"/>
</dbReference>